<organism evidence="4 5">
    <name type="scientific">Desulfosporosinus acididurans</name>
    <dbReference type="NCBI Taxonomy" id="476652"/>
    <lineage>
        <taxon>Bacteria</taxon>
        <taxon>Bacillati</taxon>
        <taxon>Bacillota</taxon>
        <taxon>Clostridia</taxon>
        <taxon>Eubacteriales</taxon>
        <taxon>Desulfitobacteriaceae</taxon>
        <taxon>Desulfosporosinus</taxon>
    </lineage>
</organism>
<dbReference type="GO" id="GO:0005886">
    <property type="term" value="C:plasma membrane"/>
    <property type="evidence" value="ECO:0007669"/>
    <property type="project" value="UniProtKB-SubCell"/>
</dbReference>
<keyword evidence="2" id="KW-0813">Transport</keyword>
<evidence type="ECO:0000256" key="1">
    <source>
        <dbReference type="ARBA" id="ARBA00010692"/>
    </source>
</evidence>
<evidence type="ECO:0000313" key="5">
    <source>
        <dbReference type="Proteomes" id="UP000036356"/>
    </source>
</evidence>
<dbReference type="PANTHER" id="PTHR34295:SF1">
    <property type="entry name" value="BIOTIN TRANSPORTER BIOY"/>
    <property type="match status" value="1"/>
</dbReference>
<evidence type="ECO:0000256" key="2">
    <source>
        <dbReference type="PIRNR" id="PIRNR016661"/>
    </source>
</evidence>
<comment type="subcellular location">
    <subcellularLocation>
        <location evidence="2">Cell membrane</location>
        <topology evidence="2">Multi-pass membrane protein</topology>
    </subcellularLocation>
</comment>
<evidence type="ECO:0000313" key="4">
    <source>
        <dbReference type="EMBL" id="KLU67213.1"/>
    </source>
</evidence>
<dbReference type="InterPro" id="IPR003784">
    <property type="entry name" value="BioY"/>
</dbReference>
<dbReference type="GO" id="GO:0015225">
    <property type="term" value="F:biotin transmembrane transporter activity"/>
    <property type="evidence" value="ECO:0007669"/>
    <property type="project" value="UniProtKB-UniRule"/>
</dbReference>
<dbReference type="AlphaFoldDB" id="A0A0J1FW43"/>
<feature type="transmembrane region" description="Helical" evidence="3">
    <location>
        <begin position="114"/>
        <end position="137"/>
    </location>
</feature>
<comment type="caution">
    <text evidence="4">The sequence shown here is derived from an EMBL/GenBank/DDBJ whole genome shotgun (WGS) entry which is preliminary data.</text>
</comment>
<feature type="transmembrane region" description="Helical" evidence="3">
    <location>
        <begin position="143"/>
        <end position="169"/>
    </location>
</feature>
<feature type="transmembrane region" description="Helical" evidence="3">
    <location>
        <begin position="55"/>
        <end position="74"/>
    </location>
</feature>
<keyword evidence="3" id="KW-0812">Transmembrane</keyword>
<feature type="transmembrane region" description="Helical" evidence="3">
    <location>
        <begin position="29"/>
        <end position="48"/>
    </location>
</feature>
<keyword evidence="2 3" id="KW-0472">Membrane</keyword>
<dbReference type="PIRSF" id="PIRSF016661">
    <property type="entry name" value="BioY"/>
    <property type="match status" value="1"/>
</dbReference>
<dbReference type="Pfam" id="PF02632">
    <property type="entry name" value="BioY"/>
    <property type="match status" value="1"/>
</dbReference>
<proteinExistence type="inferred from homology"/>
<keyword evidence="2" id="KW-1003">Cell membrane</keyword>
<keyword evidence="5" id="KW-1185">Reference proteome</keyword>
<name>A0A0J1FW43_9FIRM</name>
<accession>A0A0J1FW43</accession>
<dbReference type="Proteomes" id="UP000036356">
    <property type="component" value="Unassembled WGS sequence"/>
</dbReference>
<protein>
    <recommendedName>
        <fullName evidence="2">Biotin transporter</fullName>
    </recommendedName>
</protein>
<evidence type="ECO:0000256" key="3">
    <source>
        <dbReference type="SAM" id="Phobius"/>
    </source>
</evidence>
<dbReference type="STRING" id="476652.DEAC_c11570"/>
<dbReference type="PATRIC" id="fig|476652.3.peg.1182"/>
<reference evidence="4 5" key="1">
    <citation type="submission" date="2015-06" db="EMBL/GenBank/DDBJ databases">
        <title>Draft genome of the moderately acidophilic sulfate reducer Candidatus Desulfosporosinus acididurans strain M1.</title>
        <authorList>
            <person name="Poehlein A."/>
            <person name="Petzsch P."/>
            <person name="Johnson B.D."/>
            <person name="Schloemann M."/>
            <person name="Daniel R."/>
            <person name="Muehling M."/>
        </authorList>
    </citation>
    <scope>NUCLEOTIDE SEQUENCE [LARGE SCALE GENOMIC DNA]</scope>
    <source>
        <strain evidence="4 5">M1</strain>
    </source>
</reference>
<comment type="similarity">
    <text evidence="1 2">Belongs to the BioY family.</text>
</comment>
<sequence length="177" mass="19347">MNVRKLAMSSVFAALMCLTGMLIHWAPALIPFSILPVFVYLSGLILGAEYGAMAMLVYLVLGLFGLPVFASAPFGGLGYILKPTFGFLLGYVAAAYVVGRFYREGSLWRAITGVFFGLIVLYLFGLSYLYVILHWVLHQTTSIAGVLAIGFVPLLFMGDLIKAGLAVWVGQEIVRRR</sequence>
<dbReference type="EMBL" id="LDZY01000003">
    <property type="protein sequence ID" value="KLU67213.1"/>
    <property type="molecule type" value="Genomic_DNA"/>
</dbReference>
<dbReference type="PANTHER" id="PTHR34295">
    <property type="entry name" value="BIOTIN TRANSPORTER BIOY"/>
    <property type="match status" value="1"/>
</dbReference>
<dbReference type="Gene3D" id="1.10.1760.20">
    <property type="match status" value="1"/>
</dbReference>
<dbReference type="RefSeq" id="WP_047809036.1">
    <property type="nucleotide sequence ID" value="NZ_LDZY01000003.1"/>
</dbReference>
<gene>
    <name evidence="4" type="primary">bioY</name>
    <name evidence="4" type="ORF">DEAC_c11570</name>
</gene>
<feature type="transmembrane region" description="Helical" evidence="3">
    <location>
        <begin position="80"/>
        <end position="102"/>
    </location>
</feature>
<keyword evidence="3" id="KW-1133">Transmembrane helix</keyword>
<feature type="transmembrane region" description="Helical" evidence="3">
    <location>
        <begin position="7"/>
        <end position="23"/>
    </location>
</feature>